<organism evidence="14 15">
    <name type="scientific">Quadrisphaera setariae</name>
    <dbReference type="NCBI Taxonomy" id="2593304"/>
    <lineage>
        <taxon>Bacteria</taxon>
        <taxon>Bacillati</taxon>
        <taxon>Actinomycetota</taxon>
        <taxon>Actinomycetes</taxon>
        <taxon>Kineosporiales</taxon>
        <taxon>Kineosporiaceae</taxon>
        <taxon>Quadrisphaera</taxon>
    </lineage>
</organism>
<keyword evidence="11" id="KW-0812">Transmembrane</keyword>
<dbReference type="AlphaFoldDB" id="A0A5C8ZI85"/>
<feature type="transmembrane region" description="Helical" evidence="11">
    <location>
        <begin position="93"/>
        <end position="110"/>
    </location>
</feature>
<dbReference type="Pfam" id="PF07730">
    <property type="entry name" value="HisKA_3"/>
    <property type="match status" value="1"/>
</dbReference>
<dbReference type="PANTHER" id="PTHR24421">
    <property type="entry name" value="NITRATE/NITRITE SENSOR PROTEIN NARX-RELATED"/>
    <property type="match status" value="1"/>
</dbReference>
<proteinExistence type="predicted"/>
<evidence type="ECO:0000313" key="14">
    <source>
        <dbReference type="EMBL" id="TXR57602.1"/>
    </source>
</evidence>
<keyword evidence="7" id="KW-0067">ATP-binding</keyword>
<accession>A0A5C8ZI85</accession>
<dbReference type="Gene3D" id="3.30.565.10">
    <property type="entry name" value="Histidine kinase-like ATPase, C-terminal domain"/>
    <property type="match status" value="1"/>
</dbReference>
<evidence type="ECO:0000256" key="5">
    <source>
        <dbReference type="ARBA" id="ARBA00022741"/>
    </source>
</evidence>
<evidence type="ECO:0000313" key="15">
    <source>
        <dbReference type="Proteomes" id="UP000321234"/>
    </source>
</evidence>
<keyword evidence="3" id="KW-0597">Phosphoprotein</keyword>
<feature type="transmembrane region" description="Helical" evidence="11">
    <location>
        <begin position="17"/>
        <end position="37"/>
    </location>
</feature>
<dbReference type="Pfam" id="PF02518">
    <property type="entry name" value="HATPase_c"/>
    <property type="match status" value="1"/>
</dbReference>
<keyword evidence="11" id="KW-0472">Membrane</keyword>
<evidence type="ECO:0000256" key="6">
    <source>
        <dbReference type="ARBA" id="ARBA00022777"/>
    </source>
</evidence>
<dbReference type="EMBL" id="VKAC01000002">
    <property type="protein sequence ID" value="TXR57602.1"/>
    <property type="molecule type" value="Genomic_DNA"/>
</dbReference>
<dbReference type="InterPro" id="IPR050482">
    <property type="entry name" value="Sensor_HK_TwoCompSys"/>
</dbReference>
<evidence type="ECO:0000256" key="9">
    <source>
        <dbReference type="SAM" id="Coils"/>
    </source>
</evidence>
<evidence type="ECO:0000256" key="10">
    <source>
        <dbReference type="SAM" id="MobiDB-lite"/>
    </source>
</evidence>
<keyword evidence="11" id="KW-1133">Transmembrane helix</keyword>
<dbReference type="Gene3D" id="1.20.5.1930">
    <property type="match status" value="1"/>
</dbReference>
<dbReference type="GO" id="GO:0000155">
    <property type="term" value="F:phosphorelay sensor kinase activity"/>
    <property type="evidence" value="ECO:0007669"/>
    <property type="project" value="InterPro"/>
</dbReference>
<dbReference type="GO" id="GO:0016020">
    <property type="term" value="C:membrane"/>
    <property type="evidence" value="ECO:0007669"/>
    <property type="project" value="InterPro"/>
</dbReference>
<name>A0A5C8ZI85_9ACTN</name>
<dbReference type="OrthoDB" id="227596at2"/>
<keyword evidence="8" id="KW-0902">Two-component regulatory system</keyword>
<feature type="transmembrane region" description="Helical" evidence="11">
    <location>
        <begin position="43"/>
        <end position="64"/>
    </location>
</feature>
<dbReference type="EC" id="2.7.13.3" evidence="2"/>
<dbReference type="GO" id="GO:0046983">
    <property type="term" value="F:protein dimerization activity"/>
    <property type="evidence" value="ECO:0007669"/>
    <property type="project" value="InterPro"/>
</dbReference>
<keyword evidence="4" id="KW-0808">Transferase</keyword>
<feature type="compositionally biased region" description="Low complexity" evidence="10">
    <location>
        <begin position="376"/>
        <end position="387"/>
    </location>
</feature>
<dbReference type="CDD" id="cd16917">
    <property type="entry name" value="HATPase_UhpB-NarQ-NarX-like"/>
    <property type="match status" value="1"/>
</dbReference>
<feature type="coiled-coil region" evidence="9">
    <location>
        <begin position="172"/>
        <end position="206"/>
    </location>
</feature>
<dbReference type="InterPro" id="IPR011712">
    <property type="entry name" value="Sig_transdc_His_kin_sub3_dim/P"/>
</dbReference>
<evidence type="ECO:0000256" key="2">
    <source>
        <dbReference type="ARBA" id="ARBA00012438"/>
    </source>
</evidence>
<keyword evidence="5" id="KW-0547">Nucleotide-binding</keyword>
<dbReference type="GO" id="GO:0005524">
    <property type="term" value="F:ATP binding"/>
    <property type="evidence" value="ECO:0007669"/>
    <property type="project" value="UniProtKB-KW"/>
</dbReference>
<sequence length="411" mass="42617">MTPATPRQELRRARLRLVAPAFATAVVQVVGSRFAALASGADLLHGAALLPLLPLLLAGPAALLVRRRHPHAAQGVAAAAMIGWVAVTQVNGPVWLALAVATVSAVAGSPPGPAGARQRVTAYALLSGAWALVWLGLPVWGRLSVPWQAVAGSLAWLLVVVAVGEGVRARRAAAADRRRQAQQEALAREEERRRRASDERLAVARELHDVIGHSLSMITVQSGVALELMDGRPEVAREALTAIRAASRDALVEVHGVLASLRGDGADGERQPRGPAPTVTDLEALLARPRAAGLRVEAQVAGDLDGLPVAVDLAAARIVQEALTNVARHAGGSAARVVLRREPDRLVVVVDDDGPAAPVAPPTGGSGLPGMRERAAALGGRLSAGPREPVRGAGGWRVEAELPTAREEVGS</sequence>
<keyword evidence="9" id="KW-0175">Coiled coil</keyword>
<feature type="domain" description="Histidine kinase/HSP90-like ATPase" evidence="12">
    <location>
        <begin position="314"/>
        <end position="404"/>
    </location>
</feature>
<protein>
    <recommendedName>
        <fullName evidence="2">histidine kinase</fullName>
        <ecNumber evidence="2">2.7.13.3</ecNumber>
    </recommendedName>
</protein>
<evidence type="ECO:0000256" key="11">
    <source>
        <dbReference type="SAM" id="Phobius"/>
    </source>
</evidence>
<dbReference type="PANTHER" id="PTHR24421:SF10">
    <property type="entry name" value="NITRATE_NITRITE SENSOR PROTEIN NARQ"/>
    <property type="match status" value="1"/>
</dbReference>
<feature type="transmembrane region" description="Helical" evidence="11">
    <location>
        <begin position="122"/>
        <end position="141"/>
    </location>
</feature>
<comment type="caution">
    <text evidence="14">The sequence shown here is derived from an EMBL/GenBank/DDBJ whole genome shotgun (WGS) entry which is preliminary data.</text>
</comment>
<comment type="catalytic activity">
    <reaction evidence="1">
        <text>ATP + protein L-histidine = ADP + protein N-phospho-L-histidine.</text>
        <dbReference type="EC" id="2.7.13.3"/>
    </reaction>
</comment>
<evidence type="ECO:0000256" key="1">
    <source>
        <dbReference type="ARBA" id="ARBA00000085"/>
    </source>
</evidence>
<keyword evidence="6 14" id="KW-0418">Kinase</keyword>
<dbReference type="RefSeq" id="WP_147925241.1">
    <property type="nucleotide sequence ID" value="NZ_VKAC01000002.1"/>
</dbReference>
<feature type="domain" description="Signal transduction histidine kinase subgroup 3 dimerisation and phosphoacceptor" evidence="13">
    <location>
        <begin position="199"/>
        <end position="263"/>
    </location>
</feature>
<feature type="region of interest" description="Disordered" evidence="10">
    <location>
        <begin position="352"/>
        <end position="411"/>
    </location>
</feature>
<gene>
    <name evidence="14" type="ORF">FMM08_05145</name>
</gene>
<evidence type="ECO:0000256" key="3">
    <source>
        <dbReference type="ARBA" id="ARBA00022553"/>
    </source>
</evidence>
<dbReference type="Proteomes" id="UP000321234">
    <property type="component" value="Unassembled WGS sequence"/>
</dbReference>
<dbReference type="InterPro" id="IPR003594">
    <property type="entry name" value="HATPase_dom"/>
</dbReference>
<evidence type="ECO:0000259" key="13">
    <source>
        <dbReference type="Pfam" id="PF07730"/>
    </source>
</evidence>
<feature type="transmembrane region" description="Helical" evidence="11">
    <location>
        <begin position="71"/>
        <end position="87"/>
    </location>
</feature>
<feature type="compositionally biased region" description="Basic and acidic residues" evidence="10">
    <location>
        <begin position="398"/>
        <end position="411"/>
    </location>
</feature>
<evidence type="ECO:0000256" key="8">
    <source>
        <dbReference type="ARBA" id="ARBA00023012"/>
    </source>
</evidence>
<evidence type="ECO:0000256" key="7">
    <source>
        <dbReference type="ARBA" id="ARBA00022840"/>
    </source>
</evidence>
<keyword evidence="15" id="KW-1185">Reference proteome</keyword>
<dbReference type="SUPFAM" id="SSF55874">
    <property type="entry name" value="ATPase domain of HSP90 chaperone/DNA topoisomerase II/histidine kinase"/>
    <property type="match status" value="1"/>
</dbReference>
<feature type="transmembrane region" description="Helical" evidence="11">
    <location>
        <begin position="147"/>
        <end position="169"/>
    </location>
</feature>
<evidence type="ECO:0000259" key="12">
    <source>
        <dbReference type="Pfam" id="PF02518"/>
    </source>
</evidence>
<reference evidence="14 15" key="1">
    <citation type="submission" date="2019-07" db="EMBL/GenBank/DDBJ databases">
        <title>Quadrisphaera sp. strain DD2A genome sequencing and assembly.</title>
        <authorList>
            <person name="Kim I."/>
        </authorList>
    </citation>
    <scope>NUCLEOTIDE SEQUENCE [LARGE SCALE GENOMIC DNA]</scope>
    <source>
        <strain evidence="14 15">DD2A</strain>
    </source>
</reference>
<dbReference type="InterPro" id="IPR036890">
    <property type="entry name" value="HATPase_C_sf"/>
</dbReference>
<evidence type="ECO:0000256" key="4">
    <source>
        <dbReference type="ARBA" id="ARBA00022679"/>
    </source>
</evidence>